<accession>A0A0H4PH36</accession>
<dbReference type="OrthoDB" id="840370at2"/>
<feature type="transmembrane region" description="Helical" evidence="1">
    <location>
        <begin position="6"/>
        <end position="24"/>
    </location>
</feature>
<sequence length="124" mass="14242">MKRQIIIGLGVIILFILIMINPLAKPQRTSQQMLEVNNDNYLFQSSVYDTRGSISDTVNISIADLPKSIQHVIQTDSLINNLEIRTVKRISKNNNDFYDVCFKDTDYFNIMVLYDKNGLIVSQL</sequence>
<protein>
    <submittedName>
        <fullName evidence="2">Uncharacterized protein</fullName>
    </submittedName>
</protein>
<dbReference type="AlphaFoldDB" id="A0A0H4PH36"/>
<reference evidence="2 3" key="1">
    <citation type="submission" date="2015-07" db="EMBL/GenBank/DDBJ databases">
        <authorList>
            <person name="Kim K.M."/>
        </authorList>
    </citation>
    <scope>NUCLEOTIDE SEQUENCE [LARGE SCALE GENOMIC DNA]</scope>
    <source>
        <strain evidence="2 3">KCTC 12363</strain>
    </source>
</reference>
<dbReference type="KEGG" id="camu:CA2015_2758"/>
<dbReference type="EMBL" id="CP012040">
    <property type="protein sequence ID" value="AKP52168.1"/>
    <property type="molecule type" value="Genomic_DNA"/>
</dbReference>
<dbReference type="Proteomes" id="UP000036520">
    <property type="component" value="Chromosome"/>
</dbReference>
<gene>
    <name evidence="2" type="ORF">CA2015_2758</name>
</gene>
<organism evidence="2 3">
    <name type="scientific">Cyclobacterium amurskyense</name>
    <dbReference type="NCBI Taxonomy" id="320787"/>
    <lineage>
        <taxon>Bacteria</taxon>
        <taxon>Pseudomonadati</taxon>
        <taxon>Bacteroidota</taxon>
        <taxon>Cytophagia</taxon>
        <taxon>Cytophagales</taxon>
        <taxon>Cyclobacteriaceae</taxon>
        <taxon>Cyclobacterium</taxon>
    </lineage>
</organism>
<evidence type="ECO:0000313" key="2">
    <source>
        <dbReference type="EMBL" id="AKP52168.1"/>
    </source>
</evidence>
<evidence type="ECO:0000256" key="1">
    <source>
        <dbReference type="SAM" id="Phobius"/>
    </source>
</evidence>
<dbReference type="RefSeq" id="WP_048642425.1">
    <property type="nucleotide sequence ID" value="NZ_CAXBGM010000106.1"/>
</dbReference>
<evidence type="ECO:0000313" key="3">
    <source>
        <dbReference type="Proteomes" id="UP000036520"/>
    </source>
</evidence>
<proteinExistence type="predicted"/>
<dbReference type="STRING" id="320787.CA2015_2758"/>
<name>A0A0H4PH36_9BACT</name>
<keyword evidence="1" id="KW-0812">Transmembrane</keyword>
<keyword evidence="3" id="KW-1185">Reference proteome</keyword>
<keyword evidence="1" id="KW-0472">Membrane</keyword>
<keyword evidence="1" id="KW-1133">Transmembrane helix</keyword>